<feature type="binding site" evidence="6">
    <location>
        <position position="212"/>
    </location>
    <ligand>
        <name>Zn(2+)</name>
        <dbReference type="ChEBI" id="CHEBI:29105"/>
    </ligand>
</feature>
<name>A0A182JWY7_9DIPT</name>
<dbReference type="PROSITE" id="PS51915">
    <property type="entry name" value="ZAD"/>
    <property type="match status" value="1"/>
</dbReference>
<dbReference type="PROSITE" id="PS00028">
    <property type="entry name" value="ZINC_FINGER_C2H2_1"/>
    <property type="match status" value="10"/>
</dbReference>
<feature type="domain" description="C2H2-type" evidence="7">
    <location>
        <begin position="575"/>
        <end position="602"/>
    </location>
</feature>
<evidence type="ECO:0000256" key="2">
    <source>
        <dbReference type="ARBA" id="ARBA00022737"/>
    </source>
</evidence>
<dbReference type="AlphaFoldDB" id="A0A182JWY7"/>
<protein>
    <recommendedName>
        <fullName evidence="11">Protein krueppel</fullName>
    </recommendedName>
</protein>
<dbReference type="Pfam" id="PF07776">
    <property type="entry name" value="zf-AD"/>
    <property type="match status" value="1"/>
</dbReference>
<feature type="domain" description="C2H2-type" evidence="7">
    <location>
        <begin position="152"/>
        <end position="179"/>
    </location>
</feature>
<feature type="domain" description="C2H2-type" evidence="7">
    <location>
        <begin position="547"/>
        <end position="575"/>
    </location>
</feature>
<evidence type="ECO:0000313" key="9">
    <source>
        <dbReference type="EnsemblMetazoa" id="ACHR003018-PA"/>
    </source>
</evidence>
<feature type="domain" description="C2H2-type" evidence="7">
    <location>
        <begin position="207"/>
        <end position="235"/>
    </location>
</feature>
<evidence type="ECO:0008006" key="11">
    <source>
        <dbReference type="Google" id="ProtNLM"/>
    </source>
</evidence>
<feature type="domain" description="C2H2-type" evidence="7">
    <location>
        <begin position="180"/>
        <end position="204"/>
    </location>
</feature>
<dbReference type="VEuPathDB" id="VectorBase:ACHR003018"/>
<feature type="domain" description="ZAD" evidence="8">
    <location>
        <begin position="207"/>
        <end position="300"/>
    </location>
</feature>
<reference evidence="10" key="1">
    <citation type="submission" date="2013-03" db="EMBL/GenBank/DDBJ databases">
        <title>The Genome Sequence of Anopheles christyi ACHKN1017.</title>
        <authorList>
            <consortium name="The Broad Institute Genomics Platform"/>
            <person name="Neafsey D.E."/>
            <person name="Besansky N."/>
            <person name="Walker B."/>
            <person name="Young S.K."/>
            <person name="Zeng Q."/>
            <person name="Gargeya S."/>
            <person name="Fitzgerald M."/>
            <person name="Haas B."/>
            <person name="Abouelleil A."/>
            <person name="Allen A.W."/>
            <person name="Alvarado L."/>
            <person name="Arachchi H.M."/>
            <person name="Berlin A.M."/>
            <person name="Chapman S.B."/>
            <person name="Gainer-Dewar J."/>
            <person name="Goldberg J."/>
            <person name="Griggs A."/>
            <person name="Gujja S."/>
            <person name="Hansen M."/>
            <person name="Howarth C."/>
            <person name="Imamovic A."/>
            <person name="Ireland A."/>
            <person name="Larimer J."/>
            <person name="McCowan C."/>
            <person name="Murphy C."/>
            <person name="Pearson M."/>
            <person name="Poon T.W."/>
            <person name="Priest M."/>
            <person name="Roberts A."/>
            <person name="Saif S."/>
            <person name="Shea T."/>
            <person name="Sisk P."/>
            <person name="Sykes S."/>
            <person name="Wortman J."/>
            <person name="Nusbaum C."/>
            <person name="Birren B."/>
        </authorList>
    </citation>
    <scope>NUCLEOTIDE SEQUENCE [LARGE SCALE GENOMIC DNA]</scope>
    <source>
        <strain evidence="10">ACHKN1017</strain>
    </source>
</reference>
<dbReference type="GO" id="GO:0005634">
    <property type="term" value="C:nucleus"/>
    <property type="evidence" value="ECO:0007669"/>
    <property type="project" value="InterPro"/>
</dbReference>
<evidence type="ECO:0000259" key="7">
    <source>
        <dbReference type="PROSITE" id="PS50157"/>
    </source>
</evidence>
<keyword evidence="3 5" id="KW-0863">Zinc-finger</keyword>
<dbReference type="SUPFAM" id="SSF57667">
    <property type="entry name" value="beta-beta-alpha zinc fingers"/>
    <property type="match status" value="5"/>
</dbReference>
<feature type="domain" description="C2H2-type" evidence="7">
    <location>
        <begin position="630"/>
        <end position="658"/>
    </location>
</feature>
<dbReference type="EnsemblMetazoa" id="ACHR003018-RA">
    <property type="protein sequence ID" value="ACHR003018-PA"/>
    <property type="gene ID" value="ACHR003018"/>
</dbReference>
<evidence type="ECO:0000256" key="6">
    <source>
        <dbReference type="PROSITE-ProRule" id="PRU01263"/>
    </source>
</evidence>
<dbReference type="FunFam" id="3.30.160.60:FF:002753">
    <property type="entry name" value="AGAP011403-PA"/>
    <property type="match status" value="1"/>
</dbReference>
<feature type="binding site" evidence="6">
    <location>
        <position position="273"/>
    </location>
    <ligand>
        <name>Zn(2+)</name>
        <dbReference type="ChEBI" id="CHEBI:29105"/>
    </ligand>
</feature>
<sequence>MKKHMIPENQARDLSCSMPKKRKHYERPKALCECCGKVVANYYGHILTHREASFSCPHWPVKMTDHANFAHHVRAVHEKRIIRSCELCDKGFTHVASHVSHMNYNIRTYPYLAQRSHHGIGKIHECSVCFSKFKHPSGLNSHIKTVHRNETHTCATCGKLFRTSVMLRKHYRSHSTDQPYECRQCTKRFKSSYARRIHELTHEGVLLRCTHCEKSYRYKAQLMIHMRRSHPDNDDAQLLLIVKTLHSSFTIEDVRRFTGIQIHPDDTLRHAMCFECMRSLIKCTNFRYSCIRNDTSFHELCSRSSTSGKQEMEKDIQDADPLEVNIKILEGEIIRTVPNDEDTFVPNQDLSTFPSQDIVSKDVDLFSANNIAIREPLPDKLTRQEAVTEEMESPDDNVNDFTRREDVCDKFLVDNRTPCPKTNRYNKRQYETVKQITREESACKKKNDKEQSSMSTEGRCARVLCSICGKLVSNMSFHKLSHVDMPTKLSCPHCPAQLAHQKNLTRHIKTVHLKIVKKTCEICGKDFTTNNSYVAHMDAQHYTGEALECNKCFKKFKHATNLRSHVYAMHSGKRYCCGICDKSFKSSGLLKNHQRVHSADQPYGCSQCPKRFKSTFARKTHEMTHSGVQFQCALCDKSYRYKSLLSIHTKNMHPDKNSQGESFVKTNN</sequence>
<evidence type="ECO:0000256" key="3">
    <source>
        <dbReference type="ARBA" id="ARBA00022771"/>
    </source>
</evidence>
<proteinExistence type="predicted"/>
<dbReference type="InterPro" id="IPR036236">
    <property type="entry name" value="Znf_C2H2_sf"/>
</dbReference>
<dbReference type="SUPFAM" id="SSF57716">
    <property type="entry name" value="Glucocorticoid receptor-like (DNA-binding domain)"/>
    <property type="match status" value="1"/>
</dbReference>
<dbReference type="Gene3D" id="3.30.160.60">
    <property type="entry name" value="Classic Zinc Finger"/>
    <property type="match status" value="7"/>
</dbReference>
<feature type="domain" description="C2H2-type" evidence="7">
    <location>
        <begin position="603"/>
        <end position="630"/>
    </location>
</feature>
<dbReference type="InterPro" id="IPR012934">
    <property type="entry name" value="Znf_AD"/>
</dbReference>
<dbReference type="InterPro" id="IPR013087">
    <property type="entry name" value="Znf_C2H2_type"/>
</dbReference>
<feature type="domain" description="C2H2-type" evidence="7">
    <location>
        <begin position="518"/>
        <end position="547"/>
    </location>
</feature>
<dbReference type="SMART" id="SM00355">
    <property type="entry name" value="ZnF_C2H2"/>
    <property type="match status" value="13"/>
</dbReference>
<keyword evidence="2" id="KW-0677">Repeat</keyword>
<evidence type="ECO:0000259" key="8">
    <source>
        <dbReference type="PROSITE" id="PS51915"/>
    </source>
</evidence>
<evidence type="ECO:0000313" key="10">
    <source>
        <dbReference type="Proteomes" id="UP000075881"/>
    </source>
</evidence>
<dbReference type="PANTHER" id="PTHR24379">
    <property type="entry name" value="KRAB AND ZINC FINGER DOMAIN-CONTAINING"/>
    <property type="match status" value="1"/>
</dbReference>
<dbReference type="Proteomes" id="UP000075881">
    <property type="component" value="Unassembled WGS sequence"/>
</dbReference>
<evidence type="ECO:0000256" key="1">
    <source>
        <dbReference type="ARBA" id="ARBA00022723"/>
    </source>
</evidence>
<organism evidence="9 10">
    <name type="scientific">Anopheles christyi</name>
    <dbReference type="NCBI Taxonomy" id="43041"/>
    <lineage>
        <taxon>Eukaryota</taxon>
        <taxon>Metazoa</taxon>
        <taxon>Ecdysozoa</taxon>
        <taxon>Arthropoda</taxon>
        <taxon>Hexapoda</taxon>
        <taxon>Insecta</taxon>
        <taxon>Pterygota</taxon>
        <taxon>Neoptera</taxon>
        <taxon>Endopterygota</taxon>
        <taxon>Diptera</taxon>
        <taxon>Nematocera</taxon>
        <taxon>Culicoidea</taxon>
        <taxon>Culicidae</taxon>
        <taxon>Anophelinae</taxon>
        <taxon>Anopheles</taxon>
    </lineage>
</organism>
<dbReference type="PROSITE" id="PS50157">
    <property type="entry name" value="ZINC_FINGER_C2H2_2"/>
    <property type="match status" value="9"/>
</dbReference>
<dbReference type="Pfam" id="PF12874">
    <property type="entry name" value="zf-met"/>
    <property type="match status" value="1"/>
</dbReference>
<dbReference type="FunFam" id="3.30.160.60:FF:000446">
    <property type="entry name" value="Zinc finger protein"/>
    <property type="match status" value="1"/>
</dbReference>
<dbReference type="Pfam" id="PF00096">
    <property type="entry name" value="zf-C2H2"/>
    <property type="match status" value="7"/>
</dbReference>
<dbReference type="GO" id="GO:0008270">
    <property type="term" value="F:zinc ion binding"/>
    <property type="evidence" value="ECO:0007669"/>
    <property type="project" value="UniProtKB-UniRule"/>
</dbReference>
<keyword evidence="10" id="KW-1185">Reference proteome</keyword>
<dbReference type="PANTHER" id="PTHR24379:SF121">
    <property type="entry name" value="C2H2-TYPE DOMAIN-CONTAINING PROTEIN"/>
    <property type="match status" value="1"/>
</dbReference>
<reference evidence="9" key="2">
    <citation type="submission" date="2020-05" db="UniProtKB">
        <authorList>
            <consortium name="EnsemblMetazoa"/>
        </authorList>
    </citation>
    <scope>IDENTIFICATION</scope>
    <source>
        <strain evidence="9">ACHKN1017</strain>
    </source>
</reference>
<dbReference type="STRING" id="43041.A0A182JWY7"/>
<evidence type="ECO:0000256" key="4">
    <source>
        <dbReference type="ARBA" id="ARBA00022833"/>
    </source>
</evidence>
<keyword evidence="4 6" id="KW-0862">Zinc</keyword>
<feature type="binding site" evidence="6">
    <location>
        <position position="209"/>
    </location>
    <ligand>
        <name>Zn(2+)</name>
        <dbReference type="ChEBI" id="CHEBI:29105"/>
    </ligand>
</feature>
<feature type="domain" description="C2H2-type" evidence="7">
    <location>
        <begin position="124"/>
        <end position="152"/>
    </location>
</feature>
<keyword evidence="1 6" id="KW-0479">Metal-binding</keyword>
<accession>A0A182JWY7</accession>
<evidence type="ECO:0000256" key="5">
    <source>
        <dbReference type="PROSITE-ProRule" id="PRU00042"/>
    </source>
</evidence>
<feature type="binding site" evidence="6">
    <location>
        <position position="276"/>
    </location>
    <ligand>
        <name>Zn(2+)</name>
        <dbReference type="ChEBI" id="CHEBI:29105"/>
    </ligand>
</feature>